<feature type="region of interest" description="Disordered" evidence="1">
    <location>
        <begin position="1"/>
        <end position="27"/>
    </location>
</feature>
<dbReference type="AlphaFoldDB" id="A0A813UQF1"/>
<organism evidence="2 6">
    <name type="scientific">Didymodactylos carnosus</name>
    <dbReference type="NCBI Taxonomy" id="1234261"/>
    <lineage>
        <taxon>Eukaryota</taxon>
        <taxon>Metazoa</taxon>
        <taxon>Spiralia</taxon>
        <taxon>Gnathifera</taxon>
        <taxon>Rotifera</taxon>
        <taxon>Eurotatoria</taxon>
        <taxon>Bdelloidea</taxon>
        <taxon>Philodinida</taxon>
        <taxon>Philodinidae</taxon>
        <taxon>Didymodactylos</taxon>
    </lineage>
</organism>
<name>A0A813UQF1_9BILA</name>
<dbReference type="Proteomes" id="UP000682733">
    <property type="component" value="Unassembled WGS sequence"/>
</dbReference>
<evidence type="ECO:0000256" key="1">
    <source>
        <dbReference type="SAM" id="MobiDB-lite"/>
    </source>
</evidence>
<reference evidence="2" key="1">
    <citation type="submission" date="2021-02" db="EMBL/GenBank/DDBJ databases">
        <authorList>
            <person name="Nowell W R."/>
        </authorList>
    </citation>
    <scope>NUCLEOTIDE SEQUENCE</scope>
</reference>
<feature type="compositionally biased region" description="Basic and acidic residues" evidence="1">
    <location>
        <begin position="13"/>
        <end position="24"/>
    </location>
</feature>
<accession>A0A813UQF1</accession>
<sequence>MSRDPLATTVIEKNAENKEEKTETIRSMTSEIQESNVTRNSNSSKVCESDLIKTQIKLESKLFKPYELNSFSLPKQSINFESCNTTDIHESNKNKTLSNIQHHYKNNKECRLFDSLGLILENNNEYKPLGNFLVKHSIEHEQQLSDDTSNIYNALDLANNVKEEQEQRHIEKINKPQIKRNELDRKRKRMNSKLDNKHFKADCFKL</sequence>
<evidence type="ECO:0000313" key="6">
    <source>
        <dbReference type="Proteomes" id="UP000663829"/>
    </source>
</evidence>
<evidence type="ECO:0000313" key="2">
    <source>
        <dbReference type="EMBL" id="CAF0829264.1"/>
    </source>
</evidence>
<protein>
    <submittedName>
        <fullName evidence="2">Uncharacterized protein</fullName>
    </submittedName>
</protein>
<comment type="caution">
    <text evidence="2">The sequence shown here is derived from an EMBL/GenBank/DDBJ whole genome shotgun (WGS) entry which is preliminary data.</text>
</comment>
<dbReference type="Proteomes" id="UP000663829">
    <property type="component" value="Unassembled WGS sequence"/>
</dbReference>
<keyword evidence="6" id="KW-1185">Reference proteome</keyword>
<evidence type="ECO:0000313" key="5">
    <source>
        <dbReference type="EMBL" id="CAF4219850.1"/>
    </source>
</evidence>
<dbReference type="Proteomes" id="UP000677228">
    <property type="component" value="Unassembled WGS sequence"/>
</dbReference>
<evidence type="ECO:0000313" key="4">
    <source>
        <dbReference type="EMBL" id="CAF3616309.1"/>
    </source>
</evidence>
<evidence type="ECO:0000313" key="3">
    <source>
        <dbReference type="EMBL" id="CAF1418072.1"/>
    </source>
</evidence>
<dbReference type="EMBL" id="CAJOBC010000699">
    <property type="protein sequence ID" value="CAF3616309.1"/>
    <property type="molecule type" value="Genomic_DNA"/>
</dbReference>
<dbReference type="Proteomes" id="UP000681722">
    <property type="component" value="Unassembled WGS sequence"/>
</dbReference>
<proteinExistence type="predicted"/>
<gene>
    <name evidence="2" type="ORF">GPM918_LOCUS4967</name>
    <name evidence="3" type="ORF">OVA965_LOCUS33602</name>
    <name evidence="4" type="ORF">SRO942_LOCUS4968</name>
    <name evidence="5" type="ORF">TMI583_LOCUS34497</name>
</gene>
<dbReference type="EMBL" id="CAJNOK010027319">
    <property type="protein sequence ID" value="CAF1418072.1"/>
    <property type="molecule type" value="Genomic_DNA"/>
</dbReference>
<dbReference type="EMBL" id="CAJOBA010049077">
    <property type="protein sequence ID" value="CAF4219850.1"/>
    <property type="molecule type" value="Genomic_DNA"/>
</dbReference>
<dbReference type="EMBL" id="CAJNOQ010000699">
    <property type="protein sequence ID" value="CAF0829264.1"/>
    <property type="molecule type" value="Genomic_DNA"/>
</dbReference>